<protein>
    <recommendedName>
        <fullName evidence="4">Secreted protein</fullName>
    </recommendedName>
</protein>
<dbReference type="EMBL" id="LIAE01009499">
    <property type="protein sequence ID" value="PAV69482.1"/>
    <property type="molecule type" value="Genomic_DNA"/>
</dbReference>
<sequence>MRPLVAIETVALRAALMPLVVLEVSALPRCSNPMWPDTAAALNATHTTTSRHRNRKVDTDRLPQAVCPKFAFGGSGHRLFHWQSKACT</sequence>
<comment type="caution">
    <text evidence="2">The sequence shown here is derived from an EMBL/GenBank/DDBJ whole genome shotgun (WGS) entry which is preliminary data.</text>
</comment>
<feature type="signal peptide" evidence="1">
    <location>
        <begin position="1"/>
        <end position="26"/>
    </location>
</feature>
<evidence type="ECO:0000313" key="2">
    <source>
        <dbReference type="EMBL" id="PAV69482.1"/>
    </source>
</evidence>
<evidence type="ECO:0000313" key="3">
    <source>
        <dbReference type="Proteomes" id="UP000218231"/>
    </source>
</evidence>
<feature type="chain" id="PRO_5011974185" description="Secreted protein" evidence="1">
    <location>
        <begin position="27"/>
        <end position="88"/>
    </location>
</feature>
<organism evidence="2 3">
    <name type="scientific">Diploscapter pachys</name>
    <dbReference type="NCBI Taxonomy" id="2018661"/>
    <lineage>
        <taxon>Eukaryota</taxon>
        <taxon>Metazoa</taxon>
        <taxon>Ecdysozoa</taxon>
        <taxon>Nematoda</taxon>
        <taxon>Chromadorea</taxon>
        <taxon>Rhabditida</taxon>
        <taxon>Rhabditina</taxon>
        <taxon>Rhabditomorpha</taxon>
        <taxon>Rhabditoidea</taxon>
        <taxon>Rhabditidae</taxon>
        <taxon>Diploscapter</taxon>
    </lineage>
</organism>
<name>A0A2A2K6H3_9BILA</name>
<keyword evidence="3" id="KW-1185">Reference proteome</keyword>
<evidence type="ECO:0008006" key="4">
    <source>
        <dbReference type="Google" id="ProtNLM"/>
    </source>
</evidence>
<gene>
    <name evidence="2" type="ORF">WR25_19732</name>
</gene>
<dbReference type="Proteomes" id="UP000218231">
    <property type="component" value="Unassembled WGS sequence"/>
</dbReference>
<evidence type="ECO:0000256" key="1">
    <source>
        <dbReference type="SAM" id="SignalP"/>
    </source>
</evidence>
<dbReference type="AlphaFoldDB" id="A0A2A2K6H3"/>
<accession>A0A2A2K6H3</accession>
<reference evidence="2 3" key="1">
    <citation type="journal article" date="2017" name="Curr. Biol.">
        <title>Genome architecture and evolution of a unichromosomal asexual nematode.</title>
        <authorList>
            <person name="Fradin H."/>
            <person name="Zegar C."/>
            <person name="Gutwein M."/>
            <person name="Lucas J."/>
            <person name="Kovtun M."/>
            <person name="Corcoran D."/>
            <person name="Baugh L.R."/>
            <person name="Kiontke K."/>
            <person name="Gunsalus K."/>
            <person name="Fitch D.H."/>
            <person name="Piano F."/>
        </authorList>
    </citation>
    <scope>NUCLEOTIDE SEQUENCE [LARGE SCALE GENOMIC DNA]</scope>
    <source>
        <strain evidence="2">PF1309</strain>
    </source>
</reference>
<proteinExistence type="predicted"/>
<keyword evidence="1" id="KW-0732">Signal</keyword>